<accession>A0ABR2R9S7</accession>
<dbReference type="EMBL" id="JBBPBN010000024">
    <property type="protein sequence ID" value="KAK9009691.1"/>
    <property type="molecule type" value="Genomic_DNA"/>
</dbReference>
<gene>
    <name evidence="1" type="ORF">V6N11_036220</name>
</gene>
<evidence type="ECO:0000313" key="1">
    <source>
        <dbReference type="EMBL" id="KAK9009691.1"/>
    </source>
</evidence>
<dbReference type="InterPro" id="IPR004158">
    <property type="entry name" value="DUF247_pln"/>
</dbReference>
<sequence length="81" mass="8732">MPIGSSAAASRARALLRCCSRSPDIEHGSDIPCCAPPPPPPPLPPCKEAGCAIYEVPHRLRKVKEIAYEPYMISIGPYHHG</sequence>
<name>A0ABR2R9S7_9ROSI</name>
<protein>
    <submittedName>
        <fullName evidence="1">Uncharacterized protein</fullName>
    </submittedName>
</protein>
<comment type="caution">
    <text evidence="1">The sequence shown here is derived from an EMBL/GenBank/DDBJ whole genome shotgun (WGS) entry which is preliminary data.</text>
</comment>
<reference evidence="1 2" key="1">
    <citation type="journal article" date="2024" name="G3 (Bethesda)">
        <title>Genome assembly of Hibiscus sabdariffa L. provides insights into metabolisms of medicinal natural products.</title>
        <authorList>
            <person name="Kim T."/>
        </authorList>
    </citation>
    <scope>NUCLEOTIDE SEQUENCE [LARGE SCALE GENOMIC DNA]</scope>
    <source>
        <strain evidence="1">TK-2024</strain>
        <tissue evidence="1">Old leaves</tissue>
    </source>
</reference>
<organism evidence="1 2">
    <name type="scientific">Hibiscus sabdariffa</name>
    <name type="common">roselle</name>
    <dbReference type="NCBI Taxonomy" id="183260"/>
    <lineage>
        <taxon>Eukaryota</taxon>
        <taxon>Viridiplantae</taxon>
        <taxon>Streptophyta</taxon>
        <taxon>Embryophyta</taxon>
        <taxon>Tracheophyta</taxon>
        <taxon>Spermatophyta</taxon>
        <taxon>Magnoliopsida</taxon>
        <taxon>eudicotyledons</taxon>
        <taxon>Gunneridae</taxon>
        <taxon>Pentapetalae</taxon>
        <taxon>rosids</taxon>
        <taxon>malvids</taxon>
        <taxon>Malvales</taxon>
        <taxon>Malvaceae</taxon>
        <taxon>Malvoideae</taxon>
        <taxon>Hibiscus</taxon>
    </lineage>
</organism>
<dbReference type="Proteomes" id="UP001396334">
    <property type="component" value="Unassembled WGS sequence"/>
</dbReference>
<dbReference type="Pfam" id="PF03140">
    <property type="entry name" value="DUF247"/>
    <property type="match status" value="1"/>
</dbReference>
<keyword evidence="2" id="KW-1185">Reference proteome</keyword>
<evidence type="ECO:0000313" key="2">
    <source>
        <dbReference type="Proteomes" id="UP001396334"/>
    </source>
</evidence>
<proteinExistence type="predicted"/>